<reference evidence="1" key="3">
    <citation type="submission" date="2010-09" db="EMBL/GenBank/DDBJ databases">
        <title>Annotation of Gaeumannomyces graminis var. tritici R3-111a-1.</title>
        <authorList>
            <consortium name="The Broad Institute Genome Sequencing Platform"/>
            <person name="Ma L.-J."/>
            <person name="Dead R."/>
            <person name="Young S.K."/>
            <person name="Zeng Q."/>
            <person name="Gargeya S."/>
            <person name="Fitzgerald M."/>
            <person name="Haas B."/>
            <person name="Abouelleil A."/>
            <person name="Alvarado L."/>
            <person name="Arachchi H.M."/>
            <person name="Berlin A."/>
            <person name="Brown A."/>
            <person name="Chapman S.B."/>
            <person name="Chen Z."/>
            <person name="Dunbar C."/>
            <person name="Freedman E."/>
            <person name="Gearin G."/>
            <person name="Gellesch M."/>
            <person name="Goldberg J."/>
            <person name="Griggs A."/>
            <person name="Gujja S."/>
            <person name="Heiman D."/>
            <person name="Howarth C."/>
            <person name="Larson L."/>
            <person name="Lui A."/>
            <person name="MacDonald P.J.P."/>
            <person name="Mehta T."/>
            <person name="Montmayeur A."/>
            <person name="Murphy C."/>
            <person name="Neiman D."/>
            <person name="Pearson M."/>
            <person name="Priest M."/>
            <person name="Roberts A."/>
            <person name="Saif S."/>
            <person name="Shea T."/>
            <person name="Shenoy N."/>
            <person name="Sisk P."/>
            <person name="Stolte C."/>
            <person name="Sykes S."/>
            <person name="Yandava C."/>
            <person name="Wortman J."/>
            <person name="Nusbaum C."/>
            <person name="Birren B."/>
        </authorList>
    </citation>
    <scope>NUCLEOTIDE SEQUENCE</scope>
    <source>
        <strain evidence="1">R3-111a-1</strain>
    </source>
</reference>
<dbReference type="GeneID" id="20353930"/>
<evidence type="ECO:0000313" key="1">
    <source>
        <dbReference type="EMBL" id="EJT68966.1"/>
    </source>
</evidence>
<evidence type="ECO:0000313" key="2">
    <source>
        <dbReference type="EnsemblFungi" id="EJT68966"/>
    </source>
</evidence>
<proteinExistence type="predicted"/>
<reference evidence="2" key="4">
    <citation type="journal article" date="2015" name="G3 (Bethesda)">
        <title>Genome sequences of three phytopathogenic species of the Magnaporthaceae family of fungi.</title>
        <authorList>
            <person name="Okagaki L.H."/>
            <person name="Nunes C.C."/>
            <person name="Sailsbery J."/>
            <person name="Clay B."/>
            <person name="Brown D."/>
            <person name="John T."/>
            <person name="Oh Y."/>
            <person name="Young N."/>
            <person name="Fitzgerald M."/>
            <person name="Haas B.J."/>
            <person name="Zeng Q."/>
            <person name="Young S."/>
            <person name="Adiconis X."/>
            <person name="Fan L."/>
            <person name="Levin J.Z."/>
            <person name="Mitchell T.K."/>
            <person name="Okubara P.A."/>
            <person name="Farman M.L."/>
            <person name="Kohn L.M."/>
            <person name="Birren B."/>
            <person name="Ma L.-J."/>
            <person name="Dean R.A."/>
        </authorList>
    </citation>
    <scope>NUCLEOTIDE SEQUENCE</scope>
    <source>
        <strain evidence="2">R3-111a-1</strain>
    </source>
</reference>
<dbReference type="EMBL" id="GL385408">
    <property type="protein sequence ID" value="EJT68966.1"/>
    <property type="molecule type" value="Genomic_DNA"/>
</dbReference>
<dbReference type="RefSeq" id="XP_009229642.1">
    <property type="nucleotide sequence ID" value="XM_009231378.1"/>
</dbReference>
<protein>
    <submittedName>
        <fullName evidence="1 2">Uncharacterized protein</fullName>
    </submittedName>
</protein>
<reference evidence="1" key="2">
    <citation type="submission" date="2010-07" db="EMBL/GenBank/DDBJ databases">
        <authorList>
            <consortium name="The Broad Institute Genome Sequencing Platform"/>
            <consortium name="Broad Institute Genome Sequencing Center for Infectious Disease"/>
            <person name="Ma L.-J."/>
            <person name="Dead R."/>
            <person name="Young S."/>
            <person name="Zeng Q."/>
            <person name="Koehrsen M."/>
            <person name="Alvarado L."/>
            <person name="Berlin A."/>
            <person name="Chapman S.B."/>
            <person name="Chen Z."/>
            <person name="Freedman E."/>
            <person name="Gellesch M."/>
            <person name="Goldberg J."/>
            <person name="Griggs A."/>
            <person name="Gujja S."/>
            <person name="Heilman E.R."/>
            <person name="Heiman D."/>
            <person name="Hepburn T."/>
            <person name="Howarth C."/>
            <person name="Jen D."/>
            <person name="Larson L."/>
            <person name="Mehta T."/>
            <person name="Neiman D."/>
            <person name="Pearson M."/>
            <person name="Roberts A."/>
            <person name="Saif S."/>
            <person name="Shea T."/>
            <person name="Shenoy N."/>
            <person name="Sisk P."/>
            <person name="Stolte C."/>
            <person name="Sykes S."/>
            <person name="Walk T."/>
            <person name="White J."/>
            <person name="Yandava C."/>
            <person name="Haas B."/>
            <person name="Nusbaum C."/>
            <person name="Birren B."/>
        </authorList>
    </citation>
    <scope>NUCLEOTIDE SEQUENCE</scope>
    <source>
        <strain evidence="1">R3-111a-1</strain>
    </source>
</reference>
<sequence>MTSCKHTSWVRLSKKKHLFTKNTFDYQVQISDRGEVLLESLPHADTEYVSFILFIGNEGKSRALTNIGIDRLKYNNRAHGEAHLFLAPDKEVGFPLLIADMNMPLHNRISRPGRDQKCHESSTHSITDRSIVLENPLEVADTIYQRMLVPFADIVCFFVNDLGGCDRILRRIAMWSETGIYPKPSPWLVLIVQEVEQRNYLEKLKEFNTNKIFKGVRVYCINSARYQTRVRDRSTDSNELKYELRELLRRARAEKQKKGLLFSARHLAGFFNYIRRNPPFNQKEPLNLIAVSRSDHPVSNELGFHLENFLDNFQSPDLLQKFAIPTIASCLILDQYPPGMHCKRSLSVFKYLTHKMFLTPYIKRPRKMRMQLTKN</sequence>
<dbReference type="STRING" id="644352.J3PIZ2"/>
<evidence type="ECO:0000313" key="3">
    <source>
        <dbReference type="Proteomes" id="UP000006039"/>
    </source>
</evidence>
<reference evidence="2" key="5">
    <citation type="submission" date="2018-04" db="UniProtKB">
        <authorList>
            <consortium name="EnsemblFungi"/>
        </authorList>
    </citation>
    <scope>IDENTIFICATION</scope>
    <source>
        <strain evidence="2">R3-111a-1</strain>
    </source>
</reference>
<dbReference type="AlphaFoldDB" id="J3PIZ2"/>
<dbReference type="Proteomes" id="UP000006039">
    <property type="component" value="Unassembled WGS sequence"/>
</dbReference>
<dbReference type="EnsemblFungi" id="EJT68966">
    <property type="protein sequence ID" value="EJT68966"/>
    <property type="gene ID" value="GGTG_13472"/>
</dbReference>
<dbReference type="eggNOG" id="KOG4231">
    <property type="taxonomic scope" value="Eukaryota"/>
</dbReference>
<dbReference type="HOGENOM" id="CLU_043486_0_0_1"/>
<organism evidence="1">
    <name type="scientific">Gaeumannomyces tritici (strain R3-111a-1)</name>
    <name type="common">Wheat and barley take-all root rot fungus</name>
    <name type="synonym">Gaeumannomyces graminis var. tritici</name>
    <dbReference type="NCBI Taxonomy" id="644352"/>
    <lineage>
        <taxon>Eukaryota</taxon>
        <taxon>Fungi</taxon>
        <taxon>Dikarya</taxon>
        <taxon>Ascomycota</taxon>
        <taxon>Pezizomycotina</taxon>
        <taxon>Sordariomycetes</taxon>
        <taxon>Sordariomycetidae</taxon>
        <taxon>Magnaporthales</taxon>
        <taxon>Magnaporthaceae</taxon>
        <taxon>Gaeumannomyces</taxon>
    </lineage>
</organism>
<dbReference type="VEuPathDB" id="FungiDB:GGTG_13472"/>
<name>J3PIZ2_GAET3</name>
<gene>
    <name evidence="2" type="primary">20353930</name>
    <name evidence="1" type="ORF">GGTG_13472</name>
</gene>
<dbReference type="OrthoDB" id="4799086at2759"/>
<accession>J3PIZ2</accession>
<keyword evidence="3" id="KW-1185">Reference proteome</keyword>
<reference evidence="3" key="1">
    <citation type="submission" date="2010-07" db="EMBL/GenBank/DDBJ databases">
        <title>The genome sequence of Gaeumannomyces graminis var. tritici strain R3-111a-1.</title>
        <authorList>
            <consortium name="The Broad Institute Genome Sequencing Platform"/>
            <person name="Ma L.-J."/>
            <person name="Dead R."/>
            <person name="Young S."/>
            <person name="Zeng Q."/>
            <person name="Koehrsen M."/>
            <person name="Alvarado L."/>
            <person name="Berlin A."/>
            <person name="Chapman S.B."/>
            <person name="Chen Z."/>
            <person name="Freedman E."/>
            <person name="Gellesch M."/>
            <person name="Goldberg J."/>
            <person name="Griggs A."/>
            <person name="Gujja S."/>
            <person name="Heilman E.R."/>
            <person name="Heiman D."/>
            <person name="Hepburn T."/>
            <person name="Howarth C."/>
            <person name="Jen D."/>
            <person name="Larson L."/>
            <person name="Mehta T."/>
            <person name="Neiman D."/>
            <person name="Pearson M."/>
            <person name="Roberts A."/>
            <person name="Saif S."/>
            <person name="Shea T."/>
            <person name="Shenoy N."/>
            <person name="Sisk P."/>
            <person name="Stolte C."/>
            <person name="Sykes S."/>
            <person name="Walk T."/>
            <person name="White J."/>
            <person name="Yandava C."/>
            <person name="Haas B."/>
            <person name="Nusbaum C."/>
            <person name="Birren B."/>
        </authorList>
    </citation>
    <scope>NUCLEOTIDE SEQUENCE [LARGE SCALE GENOMIC DNA]</scope>
    <source>
        <strain evidence="3">R3-111a-1</strain>
    </source>
</reference>